<evidence type="ECO:0000313" key="3">
    <source>
        <dbReference type="Proteomes" id="UP000287651"/>
    </source>
</evidence>
<feature type="compositionally biased region" description="Polar residues" evidence="1">
    <location>
        <begin position="99"/>
        <end position="117"/>
    </location>
</feature>
<dbReference type="EMBL" id="AMZH03026705">
    <property type="protein sequence ID" value="RRT34491.1"/>
    <property type="molecule type" value="Genomic_DNA"/>
</dbReference>
<evidence type="ECO:0000313" key="2">
    <source>
        <dbReference type="EMBL" id="RRT34491.1"/>
    </source>
</evidence>
<accession>A0A426X4T6</accession>
<protein>
    <submittedName>
        <fullName evidence="2">Uncharacterized protein</fullName>
    </submittedName>
</protein>
<evidence type="ECO:0000256" key="1">
    <source>
        <dbReference type="SAM" id="MobiDB-lite"/>
    </source>
</evidence>
<proteinExistence type="predicted"/>
<dbReference type="Proteomes" id="UP000287651">
    <property type="component" value="Unassembled WGS sequence"/>
</dbReference>
<comment type="caution">
    <text evidence="2">The sequence shown here is derived from an EMBL/GenBank/DDBJ whole genome shotgun (WGS) entry which is preliminary data.</text>
</comment>
<gene>
    <name evidence="2" type="ORF">B296_00036213</name>
</gene>
<feature type="region of interest" description="Disordered" evidence="1">
    <location>
        <begin position="89"/>
        <end position="117"/>
    </location>
</feature>
<dbReference type="AlphaFoldDB" id="A0A426X4T6"/>
<name>A0A426X4T6_ENSVE</name>
<organism evidence="2 3">
    <name type="scientific">Ensete ventricosum</name>
    <name type="common">Abyssinian banana</name>
    <name type="synonym">Musa ensete</name>
    <dbReference type="NCBI Taxonomy" id="4639"/>
    <lineage>
        <taxon>Eukaryota</taxon>
        <taxon>Viridiplantae</taxon>
        <taxon>Streptophyta</taxon>
        <taxon>Embryophyta</taxon>
        <taxon>Tracheophyta</taxon>
        <taxon>Spermatophyta</taxon>
        <taxon>Magnoliopsida</taxon>
        <taxon>Liliopsida</taxon>
        <taxon>Zingiberales</taxon>
        <taxon>Musaceae</taxon>
        <taxon>Ensete</taxon>
    </lineage>
</organism>
<sequence length="117" mass="12766">MKLQPDDGPRYNLGIGLSSDDVVGSHRKFARRFIEGIGKLTGNAKRDHREEDQRTYRKIVGGCRSMQEAGQRKSQAEIRKVEGTTFVKISAGKPPVSGSWATVPQNPGDGQQVSAGK</sequence>
<reference evidence="2 3" key="1">
    <citation type="journal article" date="2014" name="Agronomy (Basel)">
        <title>A Draft Genome Sequence for Ensete ventricosum, the Drought-Tolerant Tree Against Hunger.</title>
        <authorList>
            <person name="Harrison J."/>
            <person name="Moore K.A."/>
            <person name="Paszkiewicz K."/>
            <person name="Jones T."/>
            <person name="Grant M."/>
            <person name="Ambacheew D."/>
            <person name="Muzemil S."/>
            <person name="Studholme D.J."/>
        </authorList>
    </citation>
    <scope>NUCLEOTIDE SEQUENCE [LARGE SCALE GENOMIC DNA]</scope>
</reference>